<dbReference type="EMBL" id="CP048836">
    <property type="protein sequence ID" value="QID17129.1"/>
    <property type="molecule type" value="Genomic_DNA"/>
</dbReference>
<reference evidence="1 2" key="1">
    <citation type="submission" date="2020-02" db="EMBL/GenBank/DDBJ databases">
        <title>Nitrogenibacter mangrovi gen. nov., sp. nov. isolated from mangrove sediment, a denitrifying betaproteobacterium.</title>
        <authorList>
            <person name="Liao H."/>
            <person name="Tian Y."/>
        </authorList>
    </citation>
    <scope>NUCLEOTIDE SEQUENCE [LARGE SCALE GENOMIC DNA]</scope>
    <source>
        <strain evidence="1 2">M9-3-2</strain>
    </source>
</reference>
<dbReference type="KEGG" id="azq:G3580_05415"/>
<evidence type="ECO:0008006" key="3">
    <source>
        <dbReference type="Google" id="ProtNLM"/>
    </source>
</evidence>
<protein>
    <recommendedName>
        <fullName evidence="3">PqqD family protein</fullName>
    </recommendedName>
</protein>
<accession>A0A6C1B2B5</accession>
<keyword evidence="2" id="KW-1185">Reference proteome</keyword>
<evidence type="ECO:0000313" key="1">
    <source>
        <dbReference type="EMBL" id="QID17129.1"/>
    </source>
</evidence>
<name>A0A6C1B2B5_9RHOO</name>
<gene>
    <name evidence="1" type="ORF">G3580_05415</name>
</gene>
<dbReference type="Proteomes" id="UP000501991">
    <property type="component" value="Chromosome"/>
</dbReference>
<proteinExistence type="predicted"/>
<dbReference type="AlphaFoldDB" id="A0A6C1B2B5"/>
<evidence type="ECO:0000313" key="2">
    <source>
        <dbReference type="Proteomes" id="UP000501991"/>
    </source>
</evidence>
<dbReference type="RefSeq" id="WP_173764294.1">
    <property type="nucleotide sequence ID" value="NZ_CP048836.1"/>
</dbReference>
<sequence length="102" mass="11318">MTDPVLASVGARAACVAIHPGRSLALSPEWQEDEPSILFDRNSGDYWVIAPTARQWIEHLMHSAHAIPAEFLIEAVPPEVRDDAETALKQLIKLDIFRDSSD</sequence>
<organism evidence="1 2">
    <name type="scientific">Nitrogeniibacter mangrovi</name>
    <dbReference type="NCBI Taxonomy" id="2016596"/>
    <lineage>
        <taxon>Bacteria</taxon>
        <taxon>Pseudomonadati</taxon>
        <taxon>Pseudomonadota</taxon>
        <taxon>Betaproteobacteria</taxon>
        <taxon>Rhodocyclales</taxon>
        <taxon>Zoogloeaceae</taxon>
        <taxon>Nitrogeniibacter</taxon>
    </lineage>
</organism>